<dbReference type="RefSeq" id="WP_189645645.1">
    <property type="nucleotide sequence ID" value="NZ_BMRC01000001.1"/>
</dbReference>
<evidence type="ECO:0000313" key="3">
    <source>
        <dbReference type="Proteomes" id="UP001589647"/>
    </source>
</evidence>
<organism evidence="2 3">
    <name type="scientific">Nonomuraea spiralis</name>
    <dbReference type="NCBI Taxonomy" id="46182"/>
    <lineage>
        <taxon>Bacteria</taxon>
        <taxon>Bacillati</taxon>
        <taxon>Actinomycetota</taxon>
        <taxon>Actinomycetes</taxon>
        <taxon>Streptosporangiales</taxon>
        <taxon>Streptosporangiaceae</taxon>
        <taxon>Nonomuraea</taxon>
    </lineage>
</organism>
<dbReference type="Proteomes" id="UP001589647">
    <property type="component" value="Unassembled WGS sequence"/>
</dbReference>
<feature type="signal peptide" evidence="1">
    <location>
        <begin position="1"/>
        <end position="42"/>
    </location>
</feature>
<name>A0ABV5I661_9ACTN</name>
<accession>A0ABV5I661</accession>
<dbReference type="EMBL" id="JBHMEI010000001">
    <property type="protein sequence ID" value="MFB9200031.1"/>
    <property type="molecule type" value="Genomic_DNA"/>
</dbReference>
<keyword evidence="1" id="KW-0732">Signal</keyword>
<proteinExistence type="predicted"/>
<comment type="caution">
    <text evidence="2">The sequence shown here is derived from an EMBL/GenBank/DDBJ whole genome shotgun (WGS) entry which is preliminary data.</text>
</comment>
<reference evidence="2 3" key="1">
    <citation type="submission" date="2024-09" db="EMBL/GenBank/DDBJ databases">
        <authorList>
            <person name="Sun Q."/>
            <person name="Mori K."/>
        </authorList>
    </citation>
    <scope>NUCLEOTIDE SEQUENCE [LARGE SCALE GENOMIC DNA]</scope>
    <source>
        <strain evidence="2 3">CCM 3426</strain>
    </source>
</reference>
<keyword evidence="3" id="KW-1185">Reference proteome</keyword>
<protein>
    <submittedName>
        <fullName evidence="2">Uncharacterized protein</fullName>
    </submittedName>
</protein>
<gene>
    <name evidence="2" type="ORF">ACFFV7_02400</name>
</gene>
<sequence>MAQHQSGRASHPLGIIGTLAFALAATATSALTALSIPASAFADVHTTSVVSVHGLADAKVANANNRSFPIGTDDDNAVAIDSAFQGDPEDEERLPTKFVGVIREHKVLIRDPRTTPRWHDLSSRLPRNFGRLVDITLAAPDEGTTVHVTVLNAHSRIAQSTCTVFPPPGTMTTRPWPANCSPFVDITPPA</sequence>
<evidence type="ECO:0000256" key="1">
    <source>
        <dbReference type="SAM" id="SignalP"/>
    </source>
</evidence>
<feature type="chain" id="PRO_5046555050" evidence="1">
    <location>
        <begin position="43"/>
        <end position="190"/>
    </location>
</feature>
<evidence type="ECO:0000313" key="2">
    <source>
        <dbReference type="EMBL" id="MFB9200031.1"/>
    </source>
</evidence>